<dbReference type="Proteomes" id="UP001491310">
    <property type="component" value="Unassembled WGS sequence"/>
</dbReference>
<evidence type="ECO:0000256" key="5">
    <source>
        <dbReference type="ARBA" id="ARBA00022840"/>
    </source>
</evidence>
<protein>
    <recommendedName>
        <fullName evidence="2">arginine--tRNA ligase</fullName>
        <ecNumber evidence="2">6.1.1.19</ecNumber>
    </recommendedName>
    <alternativeName>
        <fullName evidence="8">Arginyl-tRNA synthetase</fullName>
    </alternativeName>
</protein>
<sequence length="538" mass="59989">MKGKGGAPKNPREVATAILNALPETTAIDGTPTLAGPGFINIKLSSAFLSNRLQTMITQGAGTWAPSLPYKRAVVDFSSPNVAKEMHVGHLRSTIIGDTIARTLEFCGVDTLRINHVGDWGTQFGMLIQHIAETRPGGLQGTTTEEVADLQALYKASKKRFDDEEDFKARAREAVTRLQSGDPEFLETWKRICEASRNEFDAIYQRLDVQILWRGESWYNPRLTPLVEELIERGIAEESEGAMVITVEGQKTPLMIRKSDGGYGYGTTDMATLNQRIHDEKGEWLIYVTDEGQSGHFKLVFGAGKRAGIIPAEKPPRIDHVGFGLVLGQDGKRIRTRDSGAAVRLVELLDEAKARCETSIKERQEATIERGGEELSAEELDNISSVMGYGAVKYADLKNNRSTNYKFNFDEMLDLKGNTAVYMLYAHARIAGIIRKGKKDVAEVAKTAHISLDHASERALALHIVRFTEMLEDTLVELAPNRITEYVYELSNYFNTFYQACKVLGEKEEDSRLLLCEATAMIMRQCFQLLGIKPLYRI</sequence>
<dbReference type="InterPro" id="IPR014729">
    <property type="entry name" value="Rossmann-like_a/b/a_fold"/>
</dbReference>
<evidence type="ECO:0000256" key="4">
    <source>
        <dbReference type="ARBA" id="ARBA00022741"/>
    </source>
</evidence>
<dbReference type="InterPro" id="IPR001278">
    <property type="entry name" value="Arg-tRNA-ligase"/>
</dbReference>
<comment type="similarity">
    <text evidence="1 10">Belongs to the class-I aminoacyl-tRNA synthetase family.</text>
</comment>
<evidence type="ECO:0000259" key="11">
    <source>
        <dbReference type="SMART" id="SM00836"/>
    </source>
</evidence>
<comment type="catalytic activity">
    <reaction evidence="9">
        <text>tRNA(Arg) + L-arginine + ATP = L-arginyl-tRNA(Arg) + AMP + diphosphate</text>
        <dbReference type="Rhea" id="RHEA:20301"/>
        <dbReference type="Rhea" id="RHEA-COMP:9658"/>
        <dbReference type="Rhea" id="RHEA-COMP:9673"/>
        <dbReference type="ChEBI" id="CHEBI:30616"/>
        <dbReference type="ChEBI" id="CHEBI:32682"/>
        <dbReference type="ChEBI" id="CHEBI:33019"/>
        <dbReference type="ChEBI" id="CHEBI:78442"/>
        <dbReference type="ChEBI" id="CHEBI:78513"/>
        <dbReference type="ChEBI" id="CHEBI:456215"/>
        <dbReference type="EC" id="6.1.1.19"/>
    </reaction>
</comment>
<evidence type="ECO:0000256" key="8">
    <source>
        <dbReference type="ARBA" id="ARBA00033033"/>
    </source>
</evidence>
<keyword evidence="6 10" id="KW-0648">Protein biosynthesis</keyword>
<accession>A0ABR2YM25</accession>
<dbReference type="Gene3D" id="3.40.50.620">
    <property type="entry name" value="HUPs"/>
    <property type="match status" value="1"/>
</dbReference>
<dbReference type="InterPro" id="IPR008909">
    <property type="entry name" value="DALR_anticod-bd"/>
</dbReference>
<dbReference type="Pfam" id="PF03485">
    <property type="entry name" value="Arg_tRNA_synt_N"/>
    <property type="match status" value="1"/>
</dbReference>
<evidence type="ECO:0000313" key="12">
    <source>
        <dbReference type="EMBL" id="KAK9907943.1"/>
    </source>
</evidence>
<dbReference type="InterPro" id="IPR005148">
    <property type="entry name" value="Arg-tRNA-synth_N"/>
</dbReference>
<dbReference type="InterPro" id="IPR001412">
    <property type="entry name" value="aa-tRNA-synth_I_CS"/>
</dbReference>
<dbReference type="Pfam" id="PF00750">
    <property type="entry name" value="tRNA-synt_1d"/>
    <property type="match status" value="1"/>
</dbReference>
<keyword evidence="3 10" id="KW-0436">Ligase</keyword>
<comment type="caution">
    <text evidence="12">The sequence shown here is derived from an EMBL/GenBank/DDBJ whole genome shotgun (WGS) entry which is preliminary data.</text>
</comment>
<proteinExistence type="inferred from homology"/>
<evidence type="ECO:0000256" key="3">
    <source>
        <dbReference type="ARBA" id="ARBA00022598"/>
    </source>
</evidence>
<evidence type="ECO:0000256" key="7">
    <source>
        <dbReference type="ARBA" id="ARBA00023146"/>
    </source>
</evidence>
<dbReference type="InterPro" id="IPR036695">
    <property type="entry name" value="Arg-tRNA-synth_N_sf"/>
</dbReference>
<dbReference type="NCBIfam" id="TIGR00456">
    <property type="entry name" value="argS"/>
    <property type="match status" value="1"/>
</dbReference>
<keyword evidence="4 10" id="KW-0547">Nucleotide-binding</keyword>
<dbReference type="Gene3D" id="3.30.1360.70">
    <property type="entry name" value="Arginyl tRNA synthetase N-terminal domain"/>
    <property type="match status" value="1"/>
</dbReference>
<feature type="domain" description="DALR anticodon binding" evidence="11">
    <location>
        <begin position="423"/>
        <end position="538"/>
    </location>
</feature>
<dbReference type="InterPro" id="IPR009080">
    <property type="entry name" value="tRNAsynth_Ia_anticodon-bd"/>
</dbReference>
<dbReference type="PROSITE" id="PS00178">
    <property type="entry name" value="AA_TRNA_LIGASE_I"/>
    <property type="match status" value="1"/>
</dbReference>
<dbReference type="InterPro" id="IPR035684">
    <property type="entry name" value="ArgRS_core"/>
</dbReference>
<dbReference type="PANTHER" id="PTHR11956">
    <property type="entry name" value="ARGINYL-TRNA SYNTHETASE"/>
    <property type="match status" value="1"/>
</dbReference>
<evidence type="ECO:0000256" key="10">
    <source>
        <dbReference type="RuleBase" id="RU363038"/>
    </source>
</evidence>
<gene>
    <name evidence="12" type="ORF">WJX75_000322</name>
</gene>
<dbReference type="Gene3D" id="1.10.730.10">
    <property type="entry name" value="Isoleucyl-tRNA Synthetase, Domain 1"/>
    <property type="match status" value="1"/>
</dbReference>
<evidence type="ECO:0000256" key="2">
    <source>
        <dbReference type="ARBA" id="ARBA00012837"/>
    </source>
</evidence>
<name>A0ABR2YM25_9CHLO</name>
<dbReference type="SMART" id="SM00836">
    <property type="entry name" value="DALR_1"/>
    <property type="match status" value="1"/>
</dbReference>
<dbReference type="SUPFAM" id="SSF52374">
    <property type="entry name" value="Nucleotidylyl transferase"/>
    <property type="match status" value="1"/>
</dbReference>
<dbReference type="EC" id="6.1.1.19" evidence="2"/>
<dbReference type="PANTHER" id="PTHR11956:SF5">
    <property type="entry name" value="ARGININE--TRNA LIGASE, CYTOPLASMIC"/>
    <property type="match status" value="1"/>
</dbReference>
<dbReference type="SUPFAM" id="SSF55190">
    <property type="entry name" value="Arginyl-tRNA synthetase (ArgRS), N-terminal 'additional' domain"/>
    <property type="match status" value="1"/>
</dbReference>
<evidence type="ECO:0000256" key="9">
    <source>
        <dbReference type="ARBA" id="ARBA00049339"/>
    </source>
</evidence>
<dbReference type="EMBL" id="JALJOT010000008">
    <property type="protein sequence ID" value="KAK9907943.1"/>
    <property type="molecule type" value="Genomic_DNA"/>
</dbReference>
<dbReference type="SUPFAM" id="SSF47323">
    <property type="entry name" value="Anticodon-binding domain of a subclass of class I aminoacyl-tRNA synthetases"/>
    <property type="match status" value="1"/>
</dbReference>
<reference evidence="12 13" key="1">
    <citation type="journal article" date="2024" name="Nat. Commun.">
        <title>Phylogenomics reveals the evolutionary origins of lichenization in chlorophyte algae.</title>
        <authorList>
            <person name="Puginier C."/>
            <person name="Libourel C."/>
            <person name="Otte J."/>
            <person name="Skaloud P."/>
            <person name="Haon M."/>
            <person name="Grisel S."/>
            <person name="Petersen M."/>
            <person name="Berrin J.G."/>
            <person name="Delaux P.M."/>
            <person name="Dal Grande F."/>
            <person name="Keller J."/>
        </authorList>
    </citation>
    <scope>NUCLEOTIDE SEQUENCE [LARGE SCALE GENOMIC DNA]</scope>
    <source>
        <strain evidence="12 13">SAG 216-7</strain>
    </source>
</reference>
<keyword evidence="7 10" id="KW-0030">Aminoacyl-tRNA synthetase</keyword>
<organism evidence="12 13">
    <name type="scientific">Coccomyxa subellipsoidea</name>
    <dbReference type="NCBI Taxonomy" id="248742"/>
    <lineage>
        <taxon>Eukaryota</taxon>
        <taxon>Viridiplantae</taxon>
        <taxon>Chlorophyta</taxon>
        <taxon>core chlorophytes</taxon>
        <taxon>Trebouxiophyceae</taxon>
        <taxon>Trebouxiophyceae incertae sedis</taxon>
        <taxon>Coccomyxaceae</taxon>
        <taxon>Coccomyxa</taxon>
    </lineage>
</organism>
<evidence type="ECO:0000256" key="1">
    <source>
        <dbReference type="ARBA" id="ARBA00005594"/>
    </source>
</evidence>
<dbReference type="PRINTS" id="PR01038">
    <property type="entry name" value="TRNASYNTHARG"/>
</dbReference>
<dbReference type="Pfam" id="PF05746">
    <property type="entry name" value="DALR_1"/>
    <property type="match status" value="1"/>
</dbReference>
<evidence type="ECO:0000313" key="13">
    <source>
        <dbReference type="Proteomes" id="UP001491310"/>
    </source>
</evidence>
<keyword evidence="13" id="KW-1185">Reference proteome</keyword>
<evidence type="ECO:0000256" key="6">
    <source>
        <dbReference type="ARBA" id="ARBA00022917"/>
    </source>
</evidence>
<dbReference type="CDD" id="cd00671">
    <property type="entry name" value="ArgRS_core"/>
    <property type="match status" value="1"/>
</dbReference>
<keyword evidence="5 10" id="KW-0067">ATP-binding</keyword>